<feature type="transmembrane region" description="Helical" evidence="1">
    <location>
        <begin position="36"/>
        <end position="60"/>
    </location>
</feature>
<sequence length="276" mass="30836">MFGNTAPRTRASGAVNILELIYHSTVRSIRKKHGNAFLSIFISVLQSLLFVTFFYVMFSILGLKGIALRGDFVIFLLTGIFMFMTHNKAVAAVLGAEGPTSAMMQHAPMNTFISIVSSMLGILYIQTLSVIIILFVYDVAVNPYVLTEVIDPMPVIGMFLLSWVSGGAVGLVFFALQPWFPVFVSMASQIYRRANMIASGKMFVANSLPGSMIAFFDWNPLFHTIDQARGYAFINYVPRNTNWEYVAYLTLALLMIGLMGEFYTRRHASVSWAARR</sequence>
<dbReference type="InterPro" id="IPR000412">
    <property type="entry name" value="ABC_2_transport"/>
</dbReference>
<dbReference type="GO" id="GO:0140359">
    <property type="term" value="F:ABC-type transporter activity"/>
    <property type="evidence" value="ECO:0007669"/>
    <property type="project" value="InterPro"/>
</dbReference>
<dbReference type="STRING" id="996342.SAMN05443551_2268"/>
<organism evidence="2 3">
    <name type="scientific">Marivita hallyeonensis</name>
    <dbReference type="NCBI Taxonomy" id="996342"/>
    <lineage>
        <taxon>Bacteria</taxon>
        <taxon>Pseudomonadati</taxon>
        <taxon>Pseudomonadota</taxon>
        <taxon>Alphaproteobacteria</taxon>
        <taxon>Rhodobacterales</taxon>
        <taxon>Roseobacteraceae</taxon>
        <taxon>Marivita</taxon>
    </lineage>
</organism>
<dbReference type="PRINTS" id="PR00164">
    <property type="entry name" value="ABC2TRNSPORT"/>
</dbReference>
<dbReference type="AlphaFoldDB" id="A0A1M5TKQ8"/>
<proteinExistence type="predicted"/>
<feature type="transmembrane region" description="Helical" evidence="1">
    <location>
        <begin position="197"/>
        <end position="216"/>
    </location>
</feature>
<protein>
    <submittedName>
        <fullName evidence="2">ABC-type polysaccharide/polyol phosphate export permease</fullName>
    </submittedName>
</protein>
<dbReference type="Proteomes" id="UP000184221">
    <property type="component" value="Unassembled WGS sequence"/>
</dbReference>
<evidence type="ECO:0000313" key="3">
    <source>
        <dbReference type="Proteomes" id="UP000184221"/>
    </source>
</evidence>
<dbReference type="GO" id="GO:0043190">
    <property type="term" value="C:ATP-binding cassette (ABC) transporter complex"/>
    <property type="evidence" value="ECO:0007669"/>
    <property type="project" value="InterPro"/>
</dbReference>
<feature type="transmembrane region" description="Helical" evidence="1">
    <location>
        <begin position="112"/>
        <end position="136"/>
    </location>
</feature>
<keyword evidence="1" id="KW-0472">Membrane</keyword>
<feature type="transmembrane region" description="Helical" evidence="1">
    <location>
        <begin position="66"/>
        <end position="84"/>
    </location>
</feature>
<evidence type="ECO:0000256" key="1">
    <source>
        <dbReference type="SAM" id="Phobius"/>
    </source>
</evidence>
<accession>A0A1M5TKQ8</accession>
<dbReference type="OrthoDB" id="7835223at2"/>
<dbReference type="RefSeq" id="WP_072777636.1">
    <property type="nucleotide sequence ID" value="NZ_FQXC01000003.1"/>
</dbReference>
<keyword evidence="1" id="KW-0812">Transmembrane</keyword>
<keyword evidence="1" id="KW-1133">Transmembrane helix</keyword>
<feature type="transmembrane region" description="Helical" evidence="1">
    <location>
        <begin position="245"/>
        <end position="263"/>
    </location>
</feature>
<dbReference type="EMBL" id="FQXC01000003">
    <property type="protein sequence ID" value="SHH51261.1"/>
    <property type="molecule type" value="Genomic_DNA"/>
</dbReference>
<feature type="transmembrane region" description="Helical" evidence="1">
    <location>
        <begin position="156"/>
        <end position="176"/>
    </location>
</feature>
<gene>
    <name evidence="2" type="ORF">SAMN05443551_2268</name>
</gene>
<name>A0A1M5TKQ8_9RHOB</name>
<keyword evidence="3" id="KW-1185">Reference proteome</keyword>
<evidence type="ECO:0000313" key="2">
    <source>
        <dbReference type="EMBL" id="SHH51261.1"/>
    </source>
</evidence>
<reference evidence="2 3" key="1">
    <citation type="submission" date="2016-11" db="EMBL/GenBank/DDBJ databases">
        <authorList>
            <person name="Jaros S."/>
            <person name="Januszkiewicz K."/>
            <person name="Wedrychowicz H."/>
        </authorList>
    </citation>
    <scope>NUCLEOTIDE SEQUENCE [LARGE SCALE GENOMIC DNA]</scope>
    <source>
        <strain evidence="2 3">DSM 29431</strain>
    </source>
</reference>